<dbReference type="AlphaFoldDB" id="A0A2T1GI66"/>
<keyword evidence="2" id="KW-1185">Reference proteome</keyword>
<dbReference type="Pfam" id="PF10847">
    <property type="entry name" value="DUF2656"/>
    <property type="match status" value="1"/>
</dbReference>
<gene>
    <name evidence="1" type="ORF">C7B77_08385</name>
</gene>
<evidence type="ECO:0000313" key="1">
    <source>
        <dbReference type="EMBL" id="PSB57416.1"/>
    </source>
</evidence>
<evidence type="ECO:0000313" key="2">
    <source>
        <dbReference type="Proteomes" id="UP000238937"/>
    </source>
</evidence>
<protein>
    <submittedName>
        <fullName evidence="1">DUF2656 domain-containing protein</fullName>
    </submittedName>
</protein>
<dbReference type="Proteomes" id="UP000238937">
    <property type="component" value="Unassembled WGS sequence"/>
</dbReference>
<accession>A0A2T1GI66</accession>
<dbReference type="InterPro" id="IPR020325">
    <property type="entry name" value="Uncharacterised_16.1kDa"/>
</dbReference>
<dbReference type="EMBL" id="PVWO01000077">
    <property type="protein sequence ID" value="PSB57416.1"/>
    <property type="molecule type" value="Genomic_DNA"/>
</dbReference>
<organism evidence="1 2">
    <name type="scientific">Chamaesiphon polymorphus CCALA 037</name>
    <dbReference type="NCBI Taxonomy" id="2107692"/>
    <lineage>
        <taxon>Bacteria</taxon>
        <taxon>Bacillati</taxon>
        <taxon>Cyanobacteriota</taxon>
        <taxon>Cyanophyceae</taxon>
        <taxon>Gomontiellales</taxon>
        <taxon>Chamaesiphonaceae</taxon>
        <taxon>Chamaesiphon</taxon>
    </lineage>
</organism>
<dbReference type="RefSeq" id="WP_106302748.1">
    <property type="nucleotide sequence ID" value="NZ_PVWO01000077.1"/>
</dbReference>
<dbReference type="OrthoDB" id="455255at2"/>
<reference evidence="1 2" key="1">
    <citation type="submission" date="2018-03" db="EMBL/GenBank/DDBJ databases">
        <title>The ancient ancestry and fast evolution of plastids.</title>
        <authorList>
            <person name="Moore K.R."/>
            <person name="Magnabosco C."/>
            <person name="Momper L."/>
            <person name="Gold D.A."/>
            <person name="Bosak T."/>
            <person name="Fournier G.P."/>
        </authorList>
    </citation>
    <scope>NUCLEOTIDE SEQUENCE [LARGE SCALE GENOMIC DNA]</scope>
    <source>
        <strain evidence="1 2">CCALA 037</strain>
    </source>
</reference>
<sequence length="155" mass="17276">MDNLDRGRMLLSHNFDITDGRLAGISREEFTEIFRAGASDDTRIQCREIAHPHWIMEILFDRDLDPQAVGAECARILAQYRQQSAGNRADILILGGIKTTPPTSPDPDALQPGQWGVDVVETVSGELFLTKIDWDTTIAQKPTDSIFKVQLPSDL</sequence>
<comment type="caution">
    <text evidence="1">The sequence shown here is derived from an EMBL/GenBank/DDBJ whole genome shotgun (WGS) entry which is preliminary data.</text>
</comment>
<name>A0A2T1GI66_9CYAN</name>
<proteinExistence type="predicted"/>